<dbReference type="InterPro" id="IPR036291">
    <property type="entry name" value="NAD(P)-bd_dom_sf"/>
</dbReference>
<organism evidence="2 3">
    <name type="scientific">Candidatus Acidiferrum panamense</name>
    <dbReference type="NCBI Taxonomy" id="2741543"/>
    <lineage>
        <taxon>Bacteria</taxon>
        <taxon>Pseudomonadati</taxon>
        <taxon>Acidobacteriota</taxon>
        <taxon>Terriglobia</taxon>
        <taxon>Candidatus Acidiferrales</taxon>
        <taxon>Candidatus Acidiferrum</taxon>
    </lineage>
</organism>
<feature type="non-terminal residue" evidence="2">
    <location>
        <position position="188"/>
    </location>
</feature>
<keyword evidence="3" id="KW-1185">Reference proteome</keyword>
<protein>
    <submittedName>
        <fullName evidence="2">NAD(P)-binding domain-containing protein</fullName>
    </submittedName>
</protein>
<evidence type="ECO:0000313" key="2">
    <source>
        <dbReference type="EMBL" id="MBA0084250.1"/>
    </source>
</evidence>
<evidence type="ECO:0000313" key="3">
    <source>
        <dbReference type="Proteomes" id="UP000567293"/>
    </source>
</evidence>
<name>A0A7V8NNC9_9BACT</name>
<dbReference type="PANTHER" id="PTHR21708:SF26">
    <property type="entry name" value="2-DEHYDROPANTOATE 2-REDUCTASE"/>
    <property type="match status" value="1"/>
</dbReference>
<accession>A0A7V8NNC9</accession>
<dbReference type="SUPFAM" id="SSF51735">
    <property type="entry name" value="NAD(P)-binding Rossmann-fold domains"/>
    <property type="match status" value="1"/>
</dbReference>
<dbReference type="InterPro" id="IPR051402">
    <property type="entry name" value="KPR-Related"/>
</dbReference>
<dbReference type="InterPro" id="IPR013332">
    <property type="entry name" value="KPR_N"/>
</dbReference>
<gene>
    <name evidence="2" type="ORF">HRJ53_04575</name>
</gene>
<dbReference type="EMBL" id="JACDQQ010000441">
    <property type="protein sequence ID" value="MBA0084250.1"/>
    <property type="molecule type" value="Genomic_DNA"/>
</dbReference>
<dbReference type="PANTHER" id="PTHR21708">
    <property type="entry name" value="PROBABLE 2-DEHYDROPANTOATE 2-REDUCTASE"/>
    <property type="match status" value="1"/>
</dbReference>
<reference evidence="2" key="1">
    <citation type="submission" date="2020-06" db="EMBL/GenBank/DDBJ databases">
        <title>Legume-microbial interactions unlock mineral nutrients during tropical forest succession.</title>
        <authorList>
            <person name="Epihov D.Z."/>
        </authorList>
    </citation>
    <scope>NUCLEOTIDE SEQUENCE [LARGE SCALE GENOMIC DNA]</scope>
    <source>
        <strain evidence="2">Pan2503</strain>
    </source>
</reference>
<evidence type="ECO:0000259" key="1">
    <source>
        <dbReference type="Pfam" id="PF02558"/>
    </source>
</evidence>
<dbReference type="AlphaFoldDB" id="A0A7V8NNC9"/>
<proteinExistence type="predicted"/>
<comment type="caution">
    <text evidence="2">The sequence shown here is derived from an EMBL/GenBank/DDBJ whole genome shotgun (WGS) entry which is preliminary data.</text>
</comment>
<dbReference type="Gene3D" id="3.40.50.720">
    <property type="entry name" value="NAD(P)-binding Rossmann-like Domain"/>
    <property type="match status" value="1"/>
</dbReference>
<dbReference type="Proteomes" id="UP000567293">
    <property type="component" value="Unassembled WGS sequence"/>
</dbReference>
<feature type="domain" description="Ketopantoate reductase N-terminal" evidence="1">
    <location>
        <begin position="10"/>
        <end position="155"/>
    </location>
</feature>
<dbReference type="GO" id="GO:0005737">
    <property type="term" value="C:cytoplasm"/>
    <property type="evidence" value="ECO:0007669"/>
    <property type="project" value="TreeGrafter"/>
</dbReference>
<sequence length="188" mass="19571">MSGCEPWPRIAVVGAGAVGGYFGGLLARAGAPVIMIGRRAFVEAANQDGLFLDTLQFQVKVRVEASTELAAVDGAEVVLFCVKTTDNAATARAIAPALAKGALVLSMQNGVDNAEQIRAAAAIEALPSVVYVAASVPEAGRVKHVGRGDLVVGPKNPKTERIAALFSRAHIPSRISENIEGELWTKLV</sequence>
<dbReference type="Pfam" id="PF02558">
    <property type="entry name" value="ApbA"/>
    <property type="match status" value="1"/>
</dbReference>